<accession>A0ABV3SPB4</accession>
<feature type="transmembrane region" description="Helical" evidence="7">
    <location>
        <begin position="311"/>
        <end position="342"/>
    </location>
</feature>
<comment type="function">
    <text evidence="7">Part of the tripartite ATP-independent periplasmic (TRAP) transport system.</text>
</comment>
<feature type="transmembrane region" description="Helical" evidence="7">
    <location>
        <begin position="240"/>
        <end position="258"/>
    </location>
</feature>
<feature type="transmembrane region" description="Helical" evidence="7">
    <location>
        <begin position="166"/>
        <end position="192"/>
    </location>
</feature>
<comment type="subcellular location">
    <subcellularLocation>
        <location evidence="1 7">Cell inner membrane</location>
        <topology evidence="1 7">Multi-pass membrane protein</topology>
    </subcellularLocation>
</comment>
<dbReference type="InterPro" id="IPR010656">
    <property type="entry name" value="DctM"/>
</dbReference>
<feature type="domain" description="TRAP C4-dicarboxylate transport system permease DctM subunit" evidence="9">
    <location>
        <begin position="4"/>
        <end position="415"/>
    </location>
</feature>
<dbReference type="PANTHER" id="PTHR33362:SF5">
    <property type="entry name" value="C4-DICARBOXYLATE TRAP TRANSPORTER LARGE PERMEASE PROTEIN DCTM"/>
    <property type="match status" value="1"/>
</dbReference>
<evidence type="ECO:0000256" key="4">
    <source>
        <dbReference type="ARBA" id="ARBA00022692"/>
    </source>
</evidence>
<evidence type="ECO:0000256" key="1">
    <source>
        <dbReference type="ARBA" id="ARBA00004429"/>
    </source>
</evidence>
<feature type="transmembrane region" description="Helical" evidence="7">
    <location>
        <begin position="391"/>
        <end position="419"/>
    </location>
</feature>
<feature type="signal peptide" evidence="8">
    <location>
        <begin position="1"/>
        <end position="19"/>
    </location>
</feature>
<evidence type="ECO:0000256" key="7">
    <source>
        <dbReference type="RuleBase" id="RU369079"/>
    </source>
</evidence>
<organism evidence="10 11">
    <name type="scientific">Aquibium pacificus</name>
    <dbReference type="NCBI Taxonomy" id="3153579"/>
    <lineage>
        <taxon>Bacteria</taxon>
        <taxon>Pseudomonadati</taxon>
        <taxon>Pseudomonadota</taxon>
        <taxon>Alphaproteobacteria</taxon>
        <taxon>Hyphomicrobiales</taxon>
        <taxon>Phyllobacteriaceae</taxon>
        <taxon>Aquibium</taxon>
    </lineage>
</organism>
<feature type="transmembrane region" description="Helical" evidence="7">
    <location>
        <begin position="270"/>
        <end position="291"/>
    </location>
</feature>
<keyword evidence="2" id="KW-1003">Cell membrane</keyword>
<evidence type="ECO:0000256" key="5">
    <source>
        <dbReference type="ARBA" id="ARBA00022989"/>
    </source>
</evidence>
<feature type="chain" id="PRO_5047498214" description="TRAP transporter large permease protein" evidence="8">
    <location>
        <begin position="20"/>
        <end position="425"/>
    </location>
</feature>
<name>A0ABV3SPB4_9HYPH</name>
<feature type="transmembrane region" description="Helical" evidence="7">
    <location>
        <begin position="212"/>
        <end position="234"/>
    </location>
</feature>
<feature type="transmembrane region" description="Helical" evidence="7">
    <location>
        <begin position="6"/>
        <end position="31"/>
    </location>
</feature>
<feature type="transmembrane region" description="Helical" evidence="7">
    <location>
        <begin position="354"/>
        <end position="379"/>
    </location>
</feature>
<comment type="caution">
    <text evidence="10">The sequence shown here is derived from an EMBL/GenBank/DDBJ whole genome shotgun (WGS) entry which is preliminary data.</text>
</comment>
<feature type="transmembrane region" description="Helical" evidence="7">
    <location>
        <begin position="137"/>
        <end position="160"/>
    </location>
</feature>
<dbReference type="PIRSF" id="PIRSF006066">
    <property type="entry name" value="HI0050"/>
    <property type="match status" value="1"/>
</dbReference>
<protein>
    <recommendedName>
        <fullName evidence="7">TRAP transporter large permease protein</fullName>
    </recommendedName>
</protein>
<sequence>MGSILLVLLLAMGMPVAFAMAVSGTAGLFAVGGFDLVMGMIKSSTISSVNSYELITIPMFILMAEFIIISRIADELFDATAVWIGRLPGGLGVATLLAGALFGAISGSSTASAATLSSTALPAMMRQGYSLRTAGALVAITGTLAILIPPSIALVLYGIIADESVGKLLIAGVVPGLLSVLALMTLITAMSLLRPQVMPSGRPRRWSEKISVLRVTLPMVVLLGAVTGTLYAGIATPTEAAAVGAFAALVLTAVQRRLTLRGAGQALFNAARISCMIAFIILGAHIFGYFFTLTQTTTAIVGWVGGLDMPAYGVLLVILVIYLILGCFLDQVAILILTVPVILPIVKELGFDPVWFGVLVVMTAEIGMITPPMGLNVFVVARYTGRPVHEIFAGILPFFLCMLAMVMLLGLVPEIILWLPGRMSN</sequence>
<dbReference type="NCBIfam" id="TIGR00786">
    <property type="entry name" value="dctM"/>
    <property type="match status" value="1"/>
</dbReference>
<keyword evidence="3 7" id="KW-0997">Cell inner membrane</keyword>
<evidence type="ECO:0000256" key="6">
    <source>
        <dbReference type="ARBA" id="ARBA00023136"/>
    </source>
</evidence>
<feature type="transmembrane region" description="Helical" evidence="7">
    <location>
        <begin position="93"/>
        <end position="116"/>
    </location>
</feature>
<evidence type="ECO:0000313" key="11">
    <source>
        <dbReference type="Proteomes" id="UP001556692"/>
    </source>
</evidence>
<keyword evidence="7" id="KW-0813">Transport</keyword>
<dbReference type="PANTHER" id="PTHR33362">
    <property type="entry name" value="SIALIC ACID TRAP TRANSPORTER PERMEASE PROTEIN SIAT-RELATED"/>
    <property type="match status" value="1"/>
</dbReference>
<gene>
    <name evidence="10" type="ORF">ABGN05_23505</name>
</gene>
<evidence type="ECO:0000256" key="8">
    <source>
        <dbReference type="SAM" id="SignalP"/>
    </source>
</evidence>
<keyword evidence="11" id="KW-1185">Reference proteome</keyword>
<comment type="subunit">
    <text evidence="7">The complex comprises the extracytoplasmic solute receptor protein and the two transmembrane proteins.</text>
</comment>
<evidence type="ECO:0000259" key="9">
    <source>
        <dbReference type="Pfam" id="PF06808"/>
    </source>
</evidence>
<evidence type="ECO:0000256" key="2">
    <source>
        <dbReference type="ARBA" id="ARBA00022475"/>
    </source>
</evidence>
<dbReference type="InterPro" id="IPR004681">
    <property type="entry name" value="TRAP_DctM"/>
</dbReference>
<keyword evidence="6 7" id="KW-0472">Membrane</keyword>
<keyword evidence="8" id="KW-0732">Signal</keyword>
<keyword evidence="5 7" id="KW-1133">Transmembrane helix</keyword>
<comment type="similarity">
    <text evidence="7">Belongs to the TRAP transporter large permease family.</text>
</comment>
<dbReference type="Proteomes" id="UP001556692">
    <property type="component" value="Unassembled WGS sequence"/>
</dbReference>
<dbReference type="Pfam" id="PF06808">
    <property type="entry name" value="DctM"/>
    <property type="match status" value="1"/>
</dbReference>
<keyword evidence="4 7" id="KW-0812">Transmembrane</keyword>
<dbReference type="EMBL" id="JBDPGJ010000006">
    <property type="protein sequence ID" value="MEX0408628.1"/>
    <property type="molecule type" value="Genomic_DNA"/>
</dbReference>
<proteinExistence type="inferred from homology"/>
<evidence type="ECO:0000256" key="3">
    <source>
        <dbReference type="ARBA" id="ARBA00022519"/>
    </source>
</evidence>
<evidence type="ECO:0000313" key="10">
    <source>
        <dbReference type="EMBL" id="MEX0408628.1"/>
    </source>
</evidence>
<reference evidence="10 11" key="1">
    <citation type="submission" date="2024-05" db="EMBL/GenBank/DDBJ databases">
        <authorList>
            <person name="Jiang F."/>
        </authorList>
    </citation>
    <scope>NUCLEOTIDE SEQUENCE [LARGE SCALE GENOMIC DNA]</scope>
    <source>
        <strain evidence="10 11">LZ166</strain>
    </source>
</reference>
<feature type="transmembrane region" description="Helical" evidence="7">
    <location>
        <begin position="52"/>
        <end position="73"/>
    </location>
</feature>